<dbReference type="HOGENOM" id="CLU_526776_0_0_1"/>
<sequence>MAHTTSPSHSREPSGSSPSPLSSEPSSVSPSSPDFESFFSAADSELDVRHDIALLSYLLSHTKVKDRKSAANAKALAALDPWTYLAFIINTGEAPYDRAGNKVIAVTGRIDRDTITAALVARNTSPHRLPPDTPSLQIKSLKPVNPKDGASMLREAIRNPERPSMECHIRDVITALNHFVHSPPASSAEESNHKRVQTMQFFFFIAKRCCLKLRARIANGRRMWSAHPTSLIREWYASDRSRSPHPQTLALPAFLEQTLEKDYQLSPAMERRRLSGDRILYIVEPENVLRWAEMLVQCQDNMDKLFASLSQSSPEAQSLAYAAYISAAILDAVFQNGLLEVLLTDGLARHMQEKYMETVGELRPPMLNSLFMSLGAIRKGVVPEEIDTAAVEDPEVADPDDSEDELMAFENNKEHVIRYLKTLAIPFAAASFLVHYCHKLSPLSLDLDVYVVYASSSTPAVTQRHIREFKDGFLQHFMFPDEVKEEIDQALSSLKFHYIGSLHAEAIVMALACSVHNGVRAEGAELQQQLSYLTPVFEVPSIPIGVSKKCCFCCDLLASLLTRSQSGGRLSFLLQGTHSTIFPWIPPDGIPLEVLKEMRIQLLKIFHSSITTYVKSVPSLQTSPAQSVRELFPLASPSDVDRLFS</sequence>
<feature type="compositionally biased region" description="Low complexity" evidence="1">
    <location>
        <begin position="13"/>
        <end position="34"/>
    </location>
</feature>
<dbReference type="Proteomes" id="UP000053319">
    <property type="component" value="Unassembled WGS sequence"/>
</dbReference>
<evidence type="ECO:0000313" key="3">
    <source>
        <dbReference type="Proteomes" id="UP000053319"/>
    </source>
</evidence>
<evidence type="ECO:0000256" key="1">
    <source>
        <dbReference type="SAM" id="MobiDB-lite"/>
    </source>
</evidence>
<dbReference type="GeneID" id="18835503"/>
<reference evidence="2 3" key="1">
    <citation type="journal article" date="2012" name="Science">
        <title>The Paleozoic origin of enzymatic lignin decomposition reconstructed from 31 fungal genomes.</title>
        <authorList>
            <person name="Floudas D."/>
            <person name="Binder M."/>
            <person name="Riley R."/>
            <person name="Barry K."/>
            <person name="Blanchette R.A."/>
            <person name="Henrissat B."/>
            <person name="Martinez A.T."/>
            <person name="Otillar R."/>
            <person name="Spatafora J.W."/>
            <person name="Yadav J.S."/>
            <person name="Aerts A."/>
            <person name="Benoit I."/>
            <person name="Boyd A."/>
            <person name="Carlson A."/>
            <person name="Copeland A."/>
            <person name="Coutinho P.M."/>
            <person name="de Vries R.P."/>
            <person name="Ferreira P."/>
            <person name="Findley K."/>
            <person name="Foster B."/>
            <person name="Gaskell J."/>
            <person name="Glotzer D."/>
            <person name="Gorecki P."/>
            <person name="Heitman J."/>
            <person name="Hesse C."/>
            <person name="Hori C."/>
            <person name="Igarashi K."/>
            <person name="Jurgens J.A."/>
            <person name="Kallen N."/>
            <person name="Kersten P."/>
            <person name="Kohler A."/>
            <person name="Kuees U."/>
            <person name="Kumar T.K.A."/>
            <person name="Kuo A."/>
            <person name="LaButti K."/>
            <person name="Larrondo L.F."/>
            <person name="Lindquist E."/>
            <person name="Ling A."/>
            <person name="Lombard V."/>
            <person name="Lucas S."/>
            <person name="Lundell T."/>
            <person name="Martin R."/>
            <person name="McLaughlin D.J."/>
            <person name="Morgenstern I."/>
            <person name="Morin E."/>
            <person name="Murat C."/>
            <person name="Nagy L.G."/>
            <person name="Nolan M."/>
            <person name="Ohm R.A."/>
            <person name="Patyshakuliyeva A."/>
            <person name="Rokas A."/>
            <person name="Ruiz-Duenas F.J."/>
            <person name="Sabat G."/>
            <person name="Salamov A."/>
            <person name="Samejima M."/>
            <person name="Schmutz J."/>
            <person name="Slot J.C."/>
            <person name="St John F."/>
            <person name="Stenlid J."/>
            <person name="Sun H."/>
            <person name="Sun S."/>
            <person name="Syed K."/>
            <person name="Tsang A."/>
            <person name="Wiebenga A."/>
            <person name="Young D."/>
            <person name="Pisabarro A."/>
            <person name="Eastwood D.C."/>
            <person name="Martin F."/>
            <person name="Cullen D."/>
            <person name="Grigoriev I.V."/>
            <person name="Hibbett D.S."/>
        </authorList>
    </citation>
    <scope>NUCLEOTIDE SEQUENCE [LARGE SCALE GENOMIC DNA]</scope>
    <source>
        <strain evidence="2 3">LYAD-421 SS1</strain>
    </source>
</reference>
<dbReference type="OMA" id="VAQHEVF"/>
<evidence type="ECO:0000313" key="2">
    <source>
        <dbReference type="EMBL" id="EJF61485.1"/>
    </source>
</evidence>
<name>R7T0G2_DICSQ</name>
<protein>
    <submittedName>
        <fullName evidence="2">Uncharacterized protein</fullName>
    </submittedName>
</protein>
<dbReference type="AlphaFoldDB" id="R7T0G2"/>
<dbReference type="KEGG" id="dsq:DICSQDRAFT_136690"/>
<dbReference type="EMBL" id="JH719410">
    <property type="protein sequence ID" value="EJF61485.1"/>
    <property type="molecule type" value="Genomic_DNA"/>
</dbReference>
<proteinExistence type="predicted"/>
<gene>
    <name evidence="2" type="ORF">DICSQDRAFT_136690</name>
</gene>
<dbReference type="OrthoDB" id="2757639at2759"/>
<feature type="region of interest" description="Disordered" evidence="1">
    <location>
        <begin position="1"/>
        <end position="34"/>
    </location>
</feature>
<dbReference type="RefSeq" id="XP_007365930.1">
    <property type="nucleotide sequence ID" value="XM_007365868.1"/>
</dbReference>
<organism evidence="2 3">
    <name type="scientific">Dichomitus squalens (strain LYAD-421)</name>
    <name type="common">Western red white-rot fungus</name>
    <dbReference type="NCBI Taxonomy" id="732165"/>
    <lineage>
        <taxon>Eukaryota</taxon>
        <taxon>Fungi</taxon>
        <taxon>Dikarya</taxon>
        <taxon>Basidiomycota</taxon>
        <taxon>Agaricomycotina</taxon>
        <taxon>Agaricomycetes</taxon>
        <taxon>Polyporales</taxon>
        <taxon>Polyporaceae</taxon>
        <taxon>Dichomitus</taxon>
    </lineage>
</organism>
<accession>R7T0G2</accession>